<dbReference type="AlphaFoldDB" id="A0A5N6A037"/>
<dbReference type="SUPFAM" id="SSF50370">
    <property type="entry name" value="Ricin B-like lectins"/>
    <property type="match status" value="1"/>
</dbReference>
<organism evidence="2 3">
    <name type="scientific">Streptomyces mimosae</name>
    <dbReference type="NCBI Taxonomy" id="2586635"/>
    <lineage>
        <taxon>Bacteria</taxon>
        <taxon>Bacillati</taxon>
        <taxon>Actinomycetota</taxon>
        <taxon>Actinomycetes</taxon>
        <taxon>Kitasatosporales</taxon>
        <taxon>Streptomycetaceae</taxon>
        <taxon>Streptomyces</taxon>
    </lineage>
</organism>
<evidence type="ECO:0000313" key="2">
    <source>
        <dbReference type="EMBL" id="KAB8161895.1"/>
    </source>
</evidence>
<keyword evidence="3" id="KW-1185">Reference proteome</keyword>
<dbReference type="EMBL" id="VDLY02000016">
    <property type="protein sequence ID" value="KAB8161895.1"/>
    <property type="molecule type" value="Genomic_DNA"/>
</dbReference>
<protein>
    <submittedName>
        <fullName evidence="2">Beta-xylosidase</fullName>
    </submittedName>
</protein>
<dbReference type="RefSeq" id="WP_193318031.1">
    <property type="nucleotide sequence ID" value="NZ_VDLY02000016.1"/>
</dbReference>
<dbReference type="Gene3D" id="2.115.10.20">
    <property type="entry name" value="Glycosyl hydrolase domain, family 43"/>
    <property type="match status" value="1"/>
</dbReference>
<evidence type="ECO:0000313" key="3">
    <source>
        <dbReference type="Proteomes" id="UP000314251"/>
    </source>
</evidence>
<dbReference type="InterPro" id="IPR000772">
    <property type="entry name" value="Ricin_B_lectin"/>
</dbReference>
<feature type="non-terminal residue" evidence="2">
    <location>
        <position position="1"/>
    </location>
</feature>
<dbReference type="InterPro" id="IPR023296">
    <property type="entry name" value="Glyco_hydro_beta-prop_sf"/>
</dbReference>
<reference evidence="2" key="1">
    <citation type="submission" date="2019-10" db="EMBL/GenBank/DDBJ databases">
        <title>Nonomuraea sp. nov., isolated from Phyllanthus amarus.</title>
        <authorList>
            <person name="Klykleung N."/>
            <person name="Tanasupawat S."/>
        </authorList>
    </citation>
    <scope>NUCLEOTIDE SEQUENCE [LARGE SCALE GENOMIC DNA]</scope>
    <source>
        <strain evidence="2">3MP-10</strain>
    </source>
</reference>
<dbReference type="PANTHER" id="PTHR22925">
    <property type="entry name" value="GLYCOSYL HYDROLASE 43 FAMILY MEMBER"/>
    <property type="match status" value="1"/>
</dbReference>
<sequence>QMRNVGDATGFDSQTTFVLPIQGTEATSYLYLGDRWGNASGGTVNDSRYVWLPITFPSDTSIDLNWAPQLTIDTSAGSVEGSGGPYQTLSARHSDKCVDVPDRSQSVGQQAVQWECNSGNNQRFWAREAADGHVQLVARHSSLCLAVADGSDADGTAVVQATCGGGAEQQWQLTDAGDGYVTLVARNSGRCLDVADESTADGTGLIQYTCTDAAWQQFRLTEV</sequence>
<dbReference type="Pfam" id="PF14200">
    <property type="entry name" value="RicinB_lectin_2"/>
    <property type="match status" value="1"/>
</dbReference>
<dbReference type="Proteomes" id="UP000314251">
    <property type="component" value="Unassembled WGS sequence"/>
</dbReference>
<evidence type="ECO:0000259" key="1">
    <source>
        <dbReference type="SMART" id="SM00458"/>
    </source>
</evidence>
<dbReference type="PROSITE" id="PS50231">
    <property type="entry name" value="RICIN_B_LECTIN"/>
    <property type="match status" value="1"/>
</dbReference>
<proteinExistence type="predicted"/>
<gene>
    <name evidence="2" type="ORF">FH607_022685</name>
</gene>
<name>A0A5N6A037_9ACTN</name>
<dbReference type="InterPro" id="IPR035992">
    <property type="entry name" value="Ricin_B-like_lectins"/>
</dbReference>
<accession>A0A5N6A037</accession>
<dbReference type="Gene3D" id="2.80.10.50">
    <property type="match status" value="1"/>
</dbReference>
<dbReference type="SMART" id="SM00458">
    <property type="entry name" value="RICIN"/>
    <property type="match status" value="1"/>
</dbReference>
<comment type="caution">
    <text evidence="2">The sequence shown here is derived from an EMBL/GenBank/DDBJ whole genome shotgun (WGS) entry which is preliminary data.</text>
</comment>
<dbReference type="PANTHER" id="PTHR22925:SF3">
    <property type="entry name" value="GLYCOSYL HYDROLASE FAMILY PROTEIN 43"/>
    <property type="match status" value="1"/>
</dbReference>
<feature type="domain" description="Ricin B lectin" evidence="1">
    <location>
        <begin position="84"/>
        <end position="221"/>
    </location>
</feature>